<sequence length="86" mass="9613">MNRKKAKAKVKPKPKRQWQLKGWVAMPTEDLVCLKDNTDGPIVLGEACRRFLCGHTADTLRSALGLHGRKDVAYAILRLDITATAR</sequence>
<accession>X0SAZ5</accession>
<name>X0SAZ5_9ZZZZ</name>
<dbReference type="EMBL" id="BARS01009274">
    <property type="protein sequence ID" value="GAF72346.1"/>
    <property type="molecule type" value="Genomic_DNA"/>
</dbReference>
<protein>
    <submittedName>
        <fullName evidence="1">Uncharacterized protein</fullName>
    </submittedName>
</protein>
<reference evidence="1" key="1">
    <citation type="journal article" date="2014" name="Front. Microbiol.">
        <title>High frequency of phylogenetically diverse reductive dehalogenase-homologous genes in deep subseafloor sedimentary metagenomes.</title>
        <authorList>
            <person name="Kawai M."/>
            <person name="Futagami T."/>
            <person name="Toyoda A."/>
            <person name="Takaki Y."/>
            <person name="Nishi S."/>
            <person name="Hori S."/>
            <person name="Arai W."/>
            <person name="Tsubouchi T."/>
            <person name="Morono Y."/>
            <person name="Uchiyama I."/>
            <person name="Ito T."/>
            <person name="Fujiyama A."/>
            <person name="Inagaki F."/>
            <person name="Takami H."/>
        </authorList>
    </citation>
    <scope>NUCLEOTIDE SEQUENCE</scope>
    <source>
        <strain evidence="1">Expedition CK06-06</strain>
    </source>
</reference>
<proteinExistence type="predicted"/>
<dbReference type="AlphaFoldDB" id="X0SAZ5"/>
<evidence type="ECO:0000313" key="1">
    <source>
        <dbReference type="EMBL" id="GAF72346.1"/>
    </source>
</evidence>
<gene>
    <name evidence="1" type="ORF">S01H1_17478</name>
</gene>
<organism evidence="1">
    <name type="scientific">marine sediment metagenome</name>
    <dbReference type="NCBI Taxonomy" id="412755"/>
    <lineage>
        <taxon>unclassified sequences</taxon>
        <taxon>metagenomes</taxon>
        <taxon>ecological metagenomes</taxon>
    </lineage>
</organism>
<comment type="caution">
    <text evidence="1">The sequence shown here is derived from an EMBL/GenBank/DDBJ whole genome shotgun (WGS) entry which is preliminary data.</text>
</comment>